<evidence type="ECO:0000313" key="1">
    <source>
        <dbReference type="EMBL" id="CAG8777302.1"/>
    </source>
</evidence>
<gene>
    <name evidence="1" type="ORF">DERYTH_LOCUS19273</name>
</gene>
<keyword evidence="2" id="KW-1185">Reference proteome</keyword>
<accession>A0A9N9JI71</accession>
<proteinExistence type="predicted"/>
<dbReference type="AlphaFoldDB" id="A0A9N9JI71"/>
<comment type="caution">
    <text evidence="1">The sequence shown here is derived from an EMBL/GenBank/DDBJ whole genome shotgun (WGS) entry which is preliminary data.</text>
</comment>
<reference evidence="1" key="1">
    <citation type="submission" date="2021-06" db="EMBL/GenBank/DDBJ databases">
        <authorList>
            <person name="Kallberg Y."/>
            <person name="Tangrot J."/>
            <person name="Rosling A."/>
        </authorList>
    </citation>
    <scope>NUCLEOTIDE SEQUENCE</scope>
    <source>
        <strain evidence="1">MA453B</strain>
    </source>
</reference>
<protein>
    <submittedName>
        <fullName evidence="1">7219_t:CDS:1</fullName>
    </submittedName>
</protein>
<dbReference type="Proteomes" id="UP000789405">
    <property type="component" value="Unassembled WGS sequence"/>
</dbReference>
<evidence type="ECO:0000313" key="2">
    <source>
        <dbReference type="Proteomes" id="UP000789405"/>
    </source>
</evidence>
<dbReference type="EMBL" id="CAJVPY010020857">
    <property type="protein sequence ID" value="CAG8777302.1"/>
    <property type="molecule type" value="Genomic_DNA"/>
</dbReference>
<feature type="non-terminal residue" evidence="1">
    <location>
        <position position="1"/>
    </location>
</feature>
<sequence length="50" mass="5779">IQQATADMEIAACVIVYSTAIVQERTIQIWHINEKTDYISILNEHYEALQ</sequence>
<organism evidence="1 2">
    <name type="scientific">Dentiscutata erythropus</name>
    <dbReference type="NCBI Taxonomy" id="1348616"/>
    <lineage>
        <taxon>Eukaryota</taxon>
        <taxon>Fungi</taxon>
        <taxon>Fungi incertae sedis</taxon>
        <taxon>Mucoromycota</taxon>
        <taxon>Glomeromycotina</taxon>
        <taxon>Glomeromycetes</taxon>
        <taxon>Diversisporales</taxon>
        <taxon>Gigasporaceae</taxon>
        <taxon>Dentiscutata</taxon>
    </lineage>
</organism>
<name>A0A9N9JI71_9GLOM</name>